<evidence type="ECO:0000256" key="5">
    <source>
        <dbReference type="ARBA" id="ARBA00022989"/>
    </source>
</evidence>
<feature type="region of interest" description="Disordered" evidence="11">
    <location>
        <begin position="294"/>
        <end position="325"/>
    </location>
</feature>
<dbReference type="EMBL" id="JANAWD010000798">
    <property type="protein sequence ID" value="KAJ3475794.1"/>
    <property type="molecule type" value="Genomic_DNA"/>
</dbReference>
<proteinExistence type="inferred from homology"/>
<dbReference type="GO" id="GO:0005886">
    <property type="term" value="C:plasma membrane"/>
    <property type="evidence" value="ECO:0007669"/>
    <property type="project" value="UniProtKB-SubCell"/>
</dbReference>
<comment type="caution">
    <text evidence="10">Lacks conserved residue(s) required for the propagation of feature annotation.</text>
</comment>
<evidence type="ECO:0000256" key="9">
    <source>
        <dbReference type="ARBA" id="ARBA00048014"/>
    </source>
</evidence>
<keyword evidence="6 10" id="KW-0472">Membrane</keyword>
<feature type="transmembrane region" description="Helical" evidence="10">
    <location>
        <begin position="647"/>
        <end position="667"/>
    </location>
</feature>
<feature type="region of interest" description="Disordered" evidence="11">
    <location>
        <begin position="201"/>
        <end position="265"/>
    </location>
</feature>
<feature type="region of interest" description="Disordered" evidence="11">
    <location>
        <begin position="83"/>
        <end position="122"/>
    </location>
</feature>
<dbReference type="GO" id="GO:0030428">
    <property type="term" value="C:cell septum"/>
    <property type="evidence" value="ECO:0007669"/>
    <property type="project" value="TreeGrafter"/>
</dbReference>
<evidence type="ECO:0000256" key="4">
    <source>
        <dbReference type="ARBA" id="ARBA00022692"/>
    </source>
</evidence>
<comment type="catalytic activity">
    <reaction evidence="9 10">
        <text>[(1-&gt;4)-N-acetyl-beta-D-glucosaminyl](n) + UDP-N-acetyl-alpha-D-glucosamine = [(1-&gt;4)-N-acetyl-beta-D-glucosaminyl](n+1) + UDP + H(+)</text>
        <dbReference type="Rhea" id="RHEA:16637"/>
        <dbReference type="Rhea" id="RHEA-COMP:9593"/>
        <dbReference type="Rhea" id="RHEA-COMP:9595"/>
        <dbReference type="ChEBI" id="CHEBI:15378"/>
        <dbReference type="ChEBI" id="CHEBI:17029"/>
        <dbReference type="ChEBI" id="CHEBI:57705"/>
        <dbReference type="ChEBI" id="CHEBI:58223"/>
        <dbReference type="EC" id="2.4.1.16"/>
    </reaction>
</comment>
<feature type="compositionally biased region" description="Polar residues" evidence="11">
    <location>
        <begin position="155"/>
        <end position="172"/>
    </location>
</feature>
<dbReference type="Pfam" id="PF01644">
    <property type="entry name" value="Chitin_synth_1"/>
    <property type="match status" value="1"/>
</dbReference>
<dbReference type="AlphaFoldDB" id="A0AAD5UTX1"/>
<comment type="caution">
    <text evidence="13">The sequence shown here is derived from an EMBL/GenBank/DDBJ whole genome shotgun (WGS) entry which is preliminary data.</text>
</comment>
<dbReference type="PANTHER" id="PTHR22914">
    <property type="entry name" value="CHITIN SYNTHASE"/>
    <property type="match status" value="1"/>
</dbReference>
<dbReference type="Pfam" id="PF08407">
    <property type="entry name" value="Chitin_synth_1N"/>
    <property type="match status" value="1"/>
</dbReference>
<keyword evidence="10" id="KW-0808">Transferase</keyword>
<gene>
    <name evidence="13" type="ORF">NLI96_g11600</name>
</gene>
<feature type="domain" description="Chitin synthase N-terminal" evidence="12">
    <location>
        <begin position="331"/>
        <end position="394"/>
    </location>
</feature>
<feature type="compositionally biased region" description="Basic and acidic residues" evidence="11">
    <location>
        <begin position="142"/>
        <end position="154"/>
    </location>
</feature>
<dbReference type="SUPFAM" id="SSF53448">
    <property type="entry name" value="Nucleotide-diphospho-sugar transferases"/>
    <property type="match status" value="1"/>
</dbReference>
<keyword evidence="3 10" id="KW-0328">Glycosyltransferase</keyword>
<evidence type="ECO:0000313" key="14">
    <source>
        <dbReference type="Proteomes" id="UP001212997"/>
    </source>
</evidence>
<feature type="region of interest" description="Disordered" evidence="11">
    <location>
        <begin position="1"/>
        <end position="70"/>
    </location>
</feature>
<dbReference type="GO" id="GO:0071555">
    <property type="term" value="P:cell wall organization"/>
    <property type="evidence" value="ECO:0007669"/>
    <property type="project" value="UniProtKB-KW"/>
</dbReference>
<evidence type="ECO:0000256" key="3">
    <source>
        <dbReference type="ARBA" id="ARBA00022676"/>
    </source>
</evidence>
<comment type="subcellular location">
    <subcellularLocation>
        <location evidence="10">Cell membrane</location>
        <topology evidence="10">Multi-pass membrane protein</topology>
    </subcellularLocation>
    <subcellularLocation>
        <location evidence="1">Membrane</location>
        <topology evidence="1">Multi-pass membrane protein</topology>
    </subcellularLocation>
</comment>
<name>A0AAD5UTX1_9APHY</name>
<sequence>MQSHFRNAGHTYTRIEDAGPSTANFRPRLVTGGGPRVSPQRDQTLTPVPEDQSEEEGSVGGFNHKEKAGGVLDQYYRRSHLVGAGSSRPNSFEPLPGIDSGEPLTWSDYNYTGTTQSSEDPFVDTYADTYDEEEDEVDEYLSNDHSKPGIRDLSRPSSSVYETPSTIPSNITGYTQYTEASQYDHHTPPRSLDHFRYDTEAYTSGSNPRRRSALAQSRSPTPAVDDEDYYVGGDGSVRYSGDSPSPLSTRRSRISDPEKGIASRDIGVEGTSEAMRYAALEWKAMMSEKMSTISSGDRISAPPGYPEPESPETTRHFGPAPTGRIHRRNKLKKRVQLTNGNLVVDLSVPPKMVLPRVGEPEMMKTRYTAVTCDPDDFERRGFFLRQNEYGRSTEIFIVVTMYNYPDKGIVPTQILFCMKEKNQKKINSHRWFFNAFGPLLQPNICVLLDVGTMPGKKSIYHLWKAFDVNSNVGGACGEIAAYKGKKWSALWNPLVASQNFEYKITNILDKPTESLFGYITVLPGAFSAYRYIALQNNNFGIGPLASYFKGEVLHGAETDILPRTCRILCFELVAKANSNWVLKYVNNAIGETDVPEALPEFIIQRRRWLNGSLFAAMYAIAHAGQILRSGHSVTRKCVLMAETVYNVINLVATWFAIGNFYLFFVILTSSLEDEGFGMPAVRYVNAVIQYCMASIVIACFLFSMGNKPKA</sequence>
<comment type="similarity">
    <text evidence="10">Belongs to the chitin synthase family.</text>
</comment>
<dbReference type="GO" id="GO:0004100">
    <property type="term" value="F:chitin synthase activity"/>
    <property type="evidence" value="ECO:0007669"/>
    <property type="project" value="UniProtKB-UniRule"/>
</dbReference>
<dbReference type="InterPro" id="IPR013616">
    <property type="entry name" value="Chitin_synth_N"/>
</dbReference>
<keyword evidence="7 10" id="KW-0961">Cell wall biogenesis/degradation</keyword>
<evidence type="ECO:0000256" key="1">
    <source>
        <dbReference type="ARBA" id="ARBA00004141"/>
    </source>
</evidence>
<keyword evidence="10" id="KW-1003">Cell membrane</keyword>
<feature type="region of interest" description="Disordered" evidence="11">
    <location>
        <begin position="137"/>
        <end position="172"/>
    </location>
</feature>
<dbReference type="PANTHER" id="PTHR22914:SF38">
    <property type="entry name" value="CHITIN SYNTHASE 2"/>
    <property type="match status" value="1"/>
</dbReference>
<keyword evidence="4 10" id="KW-0812">Transmembrane</keyword>
<comment type="function">
    <text evidence="8 10">Polymerizes chitin, a structural polymer of the cell wall and septum, by transferring the sugar moiety of UDP-GlcNAc to the non-reducing end of the growing chitin polymer.</text>
</comment>
<keyword evidence="14" id="KW-1185">Reference proteome</keyword>
<dbReference type="Proteomes" id="UP001212997">
    <property type="component" value="Unassembled WGS sequence"/>
</dbReference>
<evidence type="ECO:0000256" key="11">
    <source>
        <dbReference type="SAM" id="MobiDB-lite"/>
    </source>
</evidence>
<dbReference type="InterPro" id="IPR029044">
    <property type="entry name" value="Nucleotide-diphossugar_trans"/>
</dbReference>
<accession>A0AAD5UTX1</accession>
<evidence type="ECO:0000256" key="7">
    <source>
        <dbReference type="ARBA" id="ARBA00023316"/>
    </source>
</evidence>
<organism evidence="13 14">
    <name type="scientific">Meripilus lineatus</name>
    <dbReference type="NCBI Taxonomy" id="2056292"/>
    <lineage>
        <taxon>Eukaryota</taxon>
        <taxon>Fungi</taxon>
        <taxon>Dikarya</taxon>
        <taxon>Basidiomycota</taxon>
        <taxon>Agaricomycotina</taxon>
        <taxon>Agaricomycetes</taxon>
        <taxon>Polyporales</taxon>
        <taxon>Meripilaceae</taxon>
        <taxon>Meripilus</taxon>
    </lineage>
</organism>
<reference evidence="13" key="1">
    <citation type="submission" date="2022-07" db="EMBL/GenBank/DDBJ databases">
        <title>Genome Sequence of Physisporinus lineatus.</title>
        <authorList>
            <person name="Buettner E."/>
        </authorList>
    </citation>
    <scope>NUCLEOTIDE SEQUENCE</scope>
    <source>
        <strain evidence="13">VT162</strain>
    </source>
</reference>
<dbReference type="GO" id="GO:0006031">
    <property type="term" value="P:chitin biosynthetic process"/>
    <property type="evidence" value="ECO:0007669"/>
    <property type="project" value="UniProtKB-UniRule"/>
</dbReference>
<evidence type="ECO:0000256" key="10">
    <source>
        <dbReference type="RuleBase" id="RU366040"/>
    </source>
</evidence>
<dbReference type="InterPro" id="IPR004835">
    <property type="entry name" value="Chitin_synth"/>
</dbReference>
<protein>
    <recommendedName>
        <fullName evidence="2 10">Chitin synthase</fullName>
        <ecNumber evidence="2 10">2.4.1.16</ecNumber>
    </recommendedName>
</protein>
<evidence type="ECO:0000256" key="6">
    <source>
        <dbReference type="ARBA" id="ARBA00023136"/>
    </source>
</evidence>
<feature type="compositionally biased region" description="Polar residues" evidence="11">
    <location>
        <begin position="107"/>
        <end position="119"/>
    </location>
</feature>
<dbReference type="EC" id="2.4.1.16" evidence="2 10"/>
<feature type="compositionally biased region" description="Basic and acidic residues" evidence="11">
    <location>
        <begin position="253"/>
        <end position="262"/>
    </location>
</feature>
<feature type="transmembrane region" description="Helical" evidence="10">
    <location>
        <begin position="608"/>
        <end position="627"/>
    </location>
</feature>
<evidence type="ECO:0000313" key="13">
    <source>
        <dbReference type="EMBL" id="KAJ3475794.1"/>
    </source>
</evidence>
<evidence type="ECO:0000256" key="2">
    <source>
        <dbReference type="ARBA" id="ARBA00012543"/>
    </source>
</evidence>
<feature type="transmembrane region" description="Helical" evidence="10">
    <location>
        <begin position="687"/>
        <end position="705"/>
    </location>
</feature>
<evidence type="ECO:0000259" key="12">
    <source>
        <dbReference type="Pfam" id="PF08407"/>
    </source>
</evidence>
<keyword evidence="5 10" id="KW-1133">Transmembrane helix</keyword>
<evidence type="ECO:0000256" key="8">
    <source>
        <dbReference type="ARBA" id="ARBA00024009"/>
    </source>
</evidence>